<evidence type="ECO:0000259" key="1">
    <source>
        <dbReference type="Pfam" id="PF00144"/>
    </source>
</evidence>
<dbReference type="InterPro" id="IPR052907">
    <property type="entry name" value="Beta-lactamase/esterase"/>
</dbReference>
<protein>
    <recommendedName>
        <fullName evidence="1">Beta-lactamase-related domain-containing protein</fullName>
    </recommendedName>
</protein>
<dbReference type="PANTHER" id="PTHR43319:SF3">
    <property type="entry name" value="BETA-LACTAMASE-RELATED DOMAIN-CONTAINING PROTEIN"/>
    <property type="match status" value="1"/>
</dbReference>
<dbReference type="EMBL" id="JAKUCV010002935">
    <property type="protein sequence ID" value="KAJ4840840.1"/>
    <property type="molecule type" value="Genomic_DNA"/>
</dbReference>
<dbReference type="AlphaFoldDB" id="A0A9Q0JHF6"/>
<dbReference type="Proteomes" id="UP001141552">
    <property type="component" value="Unassembled WGS sequence"/>
</dbReference>
<keyword evidence="3" id="KW-1185">Reference proteome</keyword>
<reference evidence="2" key="2">
    <citation type="journal article" date="2023" name="Plants (Basel)">
        <title>Annotation of the Turnera subulata (Passifloraceae) Draft Genome Reveals the S-Locus Evolved after the Divergence of Turneroideae from Passifloroideae in a Stepwise Manner.</title>
        <authorList>
            <person name="Henning P.M."/>
            <person name="Roalson E.H."/>
            <person name="Mir W."/>
            <person name="McCubbin A.G."/>
            <person name="Shore J.S."/>
        </authorList>
    </citation>
    <scope>NUCLEOTIDE SEQUENCE</scope>
    <source>
        <strain evidence="2">F60SS</strain>
    </source>
</reference>
<evidence type="ECO:0000313" key="2">
    <source>
        <dbReference type="EMBL" id="KAJ4840840.1"/>
    </source>
</evidence>
<dbReference type="Pfam" id="PF00144">
    <property type="entry name" value="Beta-lactamase"/>
    <property type="match status" value="1"/>
</dbReference>
<comment type="caution">
    <text evidence="2">The sequence shown here is derived from an EMBL/GenBank/DDBJ whole genome shotgun (WGS) entry which is preliminary data.</text>
</comment>
<reference evidence="2" key="1">
    <citation type="submission" date="2022-02" db="EMBL/GenBank/DDBJ databases">
        <authorList>
            <person name="Henning P.M."/>
            <person name="McCubbin A.G."/>
            <person name="Shore J.S."/>
        </authorList>
    </citation>
    <scope>NUCLEOTIDE SEQUENCE</scope>
    <source>
        <strain evidence="2">F60SS</strain>
        <tissue evidence="2">Leaves</tissue>
    </source>
</reference>
<organism evidence="2 3">
    <name type="scientific">Turnera subulata</name>
    <dbReference type="NCBI Taxonomy" id="218843"/>
    <lineage>
        <taxon>Eukaryota</taxon>
        <taxon>Viridiplantae</taxon>
        <taxon>Streptophyta</taxon>
        <taxon>Embryophyta</taxon>
        <taxon>Tracheophyta</taxon>
        <taxon>Spermatophyta</taxon>
        <taxon>Magnoliopsida</taxon>
        <taxon>eudicotyledons</taxon>
        <taxon>Gunneridae</taxon>
        <taxon>Pentapetalae</taxon>
        <taxon>rosids</taxon>
        <taxon>fabids</taxon>
        <taxon>Malpighiales</taxon>
        <taxon>Passifloraceae</taxon>
        <taxon>Turnera</taxon>
    </lineage>
</organism>
<evidence type="ECO:0000313" key="3">
    <source>
        <dbReference type="Proteomes" id="UP001141552"/>
    </source>
</evidence>
<dbReference type="SUPFAM" id="SSF56601">
    <property type="entry name" value="beta-lactamase/transpeptidase-like"/>
    <property type="match status" value="1"/>
</dbReference>
<name>A0A9Q0JHF6_9ROSI</name>
<feature type="domain" description="Beta-lactamase-related" evidence="1">
    <location>
        <begin position="25"/>
        <end position="284"/>
    </location>
</feature>
<dbReference type="Gene3D" id="3.40.710.10">
    <property type="entry name" value="DD-peptidase/beta-lactamase superfamily"/>
    <property type="match status" value="1"/>
</dbReference>
<dbReference type="InterPro" id="IPR012338">
    <property type="entry name" value="Beta-lactam/transpept-like"/>
</dbReference>
<gene>
    <name evidence="2" type="ORF">Tsubulata_045360</name>
</gene>
<dbReference type="PANTHER" id="PTHR43319">
    <property type="entry name" value="BETA-LACTAMASE-RELATED"/>
    <property type="match status" value="1"/>
</dbReference>
<proteinExistence type="predicted"/>
<dbReference type="InterPro" id="IPR001466">
    <property type="entry name" value="Beta-lactam-related"/>
</dbReference>
<accession>A0A9Q0JHF6</accession>
<sequence length="423" mass="45903">MEKGTAGDAQWICNTPLHSDVEAKLRQLLVELRDDNQILGIQVCAYKDGKVIIDSAAGVLGEDDPRPVRPDTLFPVFSATKGITTALLHWLVDKGKVKLDENVANVWPGFGTNGKEHIKVHHVLNHTSGLHNALGKSWLENASLICDWDKCLSEIATSVPETEPGREQWYHYSSFGWLCGGVIEHTSGKKFQEILEEAIIHPLQIEGELYIGIPPGVESRLATATLDTAELEPIASLISLCNMLEIRRAILPSVNGNSSARALARFYASLVDGGVIPPSHSSLAKPFLGSHPHIPTIHSENNSTNQKQNKDVAPPFKYNEDDTEINKNFGNGTNTGLAGNGISTYSDSVISLGEGSGKGNAIRIFKDPRIHDAFLGVGEYEDMVLKNGEFGLGFKRWSSNDGSFVGFGHRGFGGSVTFPADLL</sequence>
<dbReference type="OrthoDB" id="427480at2759"/>